<protein>
    <submittedName>
        <fullName evidence="1">Orphan protein</fullName>
    </submittedName>
</protein>
<evidence type="ECO:0000313" key="1">
    <source>
        <dbReference type="EMBL" id="CAI87332.1"/>
    </source>
</evidence>
<gene>
    <name evidence="1" type="ordered locus">PSHAa2276</name>
</gene>
<dbReference type="Proteomes" id="UP000006843">
    <property type="component" value="Chromosome I"/>
</dbReference>
<dbReference type="STRING" id="326442.PSHAa2276"/>
<reference evidence="1 2" key="1">
    <citation type="journal article" date="2005" name="Genome Res.">
        <title>Coping with cold: the genome of the versatile marine Antarctica bacterium Pseudoalteromonas haloplanktis TAC125.</title>
        <authorList>
            <person name="Medigue C."/>
            <person name="Krin E."/>
            <person name="Pascal G."/>
            <person name="Barbe V."/>
            <person name="Bernsel A."/>
            <person name="Bertin P."/>
            <person name="Cheung F."/>
            <person name="Cruveiller S."/>
            <person name="Damico S."/>
            <person name="Duilio A."/>
            <person name="Fang G."/>
            <person name="Feller G."/>
            <person name="Mangenot S."/>
            <person name="Marino G."/>
            <person name="Nilsson J."/>
            <person name="Parilli E."/>
            <person name="Rocha E."/>
            <person name="Rouy Z."/>
            <person name="Sekowska A."/>
            <person name="Tutino M.L."/>
            <person name="Vallenet D."/>
            <person name="von Heijne G."/>
            <person name="Danchin A."/>
        </authorList>
    </citation>
    <scope>NUCLEOTIDE SEQUENCE [LARGE SCALE GENOMIC DNA]</scope>
    <source>
        <strain evidence="2">TAC 125</strain>
    </source>
</reference>
<organism evidence="1 2">
    <name type="scientific">Pseudoalteromonas translucida (strain TAC 125)</name>
    <dbReference type="NCBI Taxonomy" id="326442"/>
    <lineage>
        <taxon>Bacteria</taxon>
        <taxon>Pseudomonadati</taxon>
        <taxon>Pseudomonadota</taxon>
        <taxon>Gammaproteobacteria</taxon>
        <taxon>Alteromonadales</taxon>
        <taxon>Pseudoalteromonadaceae</taxon>
        <taxon>Pseudoalteromonas</taxon>
    </lineage>
</organism>
<dbReference type="EMBL" id="CR954246">
    <property type="protein sequence ID" value="CAI87332.1"/>
    <property type="molecule type" value="Genomic_DNA"/>
</dbReference>
<dbReference type="AlphaFoldDB" id="Q3IHS6"/>
<dbReference type="HOGENOM" id="CLU_3010891_0_0_6"/>
<evidence type="ECO:0000313" key="2">
    <source>
        <dbReference type="Proteomes" id="UP000006843"/>
    </source>
</evidence>
<proteinExistence type="predicted"/>
<keyword evidence="2" id="KW-1185">Reference proteome</keyword>
<sequence length="56" mass="6340">MTFINKILTIATYFQGACLIPLYTFQSIEINSKIIGKLVRFQDDNNPNTAPATVKY</sequence>
<name>Q3IHS6_PSET1</name>
<accession>Q3IHS6</accession>
<dbReference type="KEGG" id="pha:PSHAa2276"/>